<gene>
    <name evidence="2" type="ORF">HBR001_LOCUS6484</name>
</gene>
<accession>A0AAV0UEJ5</accession>
<evidence type="ECO:0000313" key="2">
    <source>
        <dbReference type="EMBL" id="CAI5735422.1"/>
    </source>
</evidence>
<dbReference type="Gene3D" id="3.30.450.30">
    <property type="entry name" value="Dynein light chain 2a, cytoplasmic"/>
    <property type="match status" value="1"/>
</dbReference>
<evidence type="ECO:0000313" key="3">
    <source>
        <dbReference type="Proteomes" id="UP001162031"/>
    </source>
</evidence>
<evidence type="ECO:0008006" key="4">
    <source>
        <dbReference type="Google" id="ProtNLM"/>
    </source>
</evidence>
<protein>
    <recommendedName>
        <fullName evidence="4">Late endosomal/lysosomal adaptor and MAPK and MTOR activator 5</fullName>
    </recommendedName>
</protein>
<organism evidence="2 3">
    <name type="scientific">Hyaloperonospora brassicae</name>
    <name type="common">Brassica downy mildew</name>
    <name type="synonym">Peronospora brassicae</name>
    <dbReference type="NCBI Taxonomy" id="162125"/>
    <lineage>
        <taxon>Eukaryota</taxon>
        <taxon>Sar</taxon>
        <taxon>Stramenopiles</taxon>
        <taxon>Oomycota</taxon>
        <taxon>Peronosporomycetes</taxon>
        <taxon>Peronosporales</taxon>
        <taxon>Peronosporaceae</taxon>
        <taxon>Hyaloperonospora</taxon>
    </lineage>
</organism>
<proteinExistence type="predicted"/>
<feature type="region of interest" description="Disordered" evidence="1">
    <location>
        <begin position="47"/>
        <end position="68"/>
    </location>
</feature>
<dbReference type="Proteomes" id="UP001162031">
    <property type="component" value="Unassembled WGS sequence"/>
</dbReference>
<dbReference type="AlphaFoldDB" id="A0AAV0UEJ5"/>
<sequence>MNTGESLGLVLNDGHGLLLKAEGDLSYTARHQKNGFFTSIAEKAIDLGQPADDGDDGDTDRNASRSAVQSVPLVRLETNRRAVVLAKFEFEGRERTLVVSKASQAVTTALE</sequence>
<comment type="caution">
    <text evidence="2">The sequence shown here is derived from an EMBL/GenBank/DDBJ whole genome shotgun (WGS) entry which is preliminary data.</text>
</comment>
<evidence type="ECO:0000256" key="1">
    <source>
        <dbReference type="SAM" id="MobiDB-lite"/>
    </source>
</evidence>
<name>A0AAV0UEJ5_HYABA</name>
<dbReference type="EMBL" id="CANTFL010001260">
    <property type="protein sequence ID" value="CAI5735422.1"/>
    <property type="molecule type" value="Genomic_DNA"/>
</dbReference>
<keyword evidence="3" id="KW-1185">Reference proteome</keyword>
<reference evidence="2" key="1">
    <citation type="submission" date="2022-12" db="EMBL/GenBank/DDBJ databases">
        <authorList>
            <person name="Webb A."/>
        </authorList>
    </citation>
    <scope>NUCLEOTIDE SEQUENCE</scope>
    <source>
        <strain evidence="2">Hp1</strain>
    </source>
</reference>